<evidence type="ECO:0000256" key="3">
    <source>
        <dbReference type="ARBA" id="ARBA00022840"/>
    </source>
</evidence>
<dbReference type="PANTHER" id="PTHR43030">
    <property type="entry name" value="PHOSPHOENOLPYRUVATE SYNTHASE"/>
    <property type="match status" value="1"/>
</dbReference>
<dbReference type="PANTHER" id="PTHR43030:SF1">
    <property type="entry name" value="PHOSPHOENOLPYRUVATE SYNTHASE"/>
    <property type="match status" value="1"/>
</dbReference>
<keyword evidence="3" id="KW-0067">ATP-binding</keyword>
<feature type="non-terminal residue" evidence="5">
    <location>
        <position position="1"/>
    </location>
</feature>
<dbReference type="InterPro" id="IPR006319">
    <property type="entry name" value="PEP_synth"/>
</dbReference>
<dbReference type="EMBL" id="BARW01025061">
    <property type="protein sequence ID" value="GAI99057.1"/>
    <property type="molecule type" value="Genomic_DNA"/>
</dbReference>
<organism evidence="5">
    <name type="scientific">marine sediment metagenome</name>
    <dbReference type="NCBI Taxonomy" id="412755"/>
    <lineage>
        <taxon>unclassified sequences</taxon>
        <taxon>metagenomes</taxon>
        <taxon>ecological metagenomes</taxon>
    </lineage>
</organism>
<accession>X1T182</accession>
<comment type="caution">
    <text evidence="5">The sequence shown here is derived from an EMBL/GenBank/DDBJ whole genome shotgun (WGS) entry which is preliminary data.</text>
</comment>
<dbReference type="InterPro" id="IPR018274">
    <property type="entry name" value="PEP_util_AS"/>
</dbReference>
<gene>
    <name evidence="5" type="ORF">S12H4_41171</name>
</gene>
<comment type="similarity">
    <text evidence="1">Belongs to the PEP-utilizing enzyme family.</text>
</comment>
<dbReference type="SUPFAM" id="SSF52009">
    <property type="entry name" value="Phosphohistidine domain"/>
    <property type="match status" value="1"/>
</dbReference>
<dbReference type="InterPro" id="IPR036637">
    <property type="entry name" value="Phosphohistidine_dom_sf"/>
</dbReference>
<evidence type="ECO:0000313" key="5">
    <source>
        <dbReference type="EMBL" id="GAI99057.1"/>
    </source>
</evidence>
<name>X1T182_9ZZZZ</name>
<reference evidence="5" key="1">
    <citation type="journal article" date="2014" name="Front. Microbiol.">
        <title>High frequency of phylogenetically diverse reductive dehalogenase-homologous genes in deep subseafloor sedimentary metagenomes.</title>
        <authorList>
            <person name="Kawai M."/>
            <person name="Futagami T."/>
            <person name="Toyoda A."/>
            <person name="Takaki Y."/>
            <person name="Nishi S."/>
            <person name="Hori S."/>
            <person name="Arai W."/>
            <person name="Tsubouchi T."/>
            <person name="Morono Y."/>
            <person name="Uchiyama I."/>
            <person name="Ito T."/>
            <person name="Fujiyama A."/>
            <person name="Inagaki F."/>
            <person name="Takami H."/>
        </authorList>
    </citation>
    <scope>NUCLEOTIDE SEQUENCE</scope>
    <source>
        <strain evidence="5">Expedition CK06-06</strain>
    </source>
</reference>
<sequence length="111" mass="12180">GGVTAHAAIVSREMGIPAVVGTREATTKLKEGEIITVDGSAGKIYKGKTSETIKKEILPVTTETKTEIKVIVDLPSFAERAAKTKIKKVCFFDDWNFFGFSFIWICYIFGS</sequence>
<dbReference type="PROSITE" id="PS00370">
    <property type="entry name" value="PEP_ENZYMES_PHOS_SITE"/>
    <property type="match status" value="1"/>
</dbReference>
<feature type="domain" description="PEP-utilising enzyme mobile" evidence="4">
    <location>
        <begin position="1"/>
        <end position="42"/>
    </location>
</feature>
<dbReference type="GO" id="GO:0008986">
    <property type="term" value="F:pyruvate, water dikinase activity"/>
    <property type="evidence" value="ECO:0007669"/>
    <property type="project" value="InterPro"/>
</dbReference>
<proteinExistence type="inferred from homology"/>
<keyword evidence="2" id="KW-0547">Nucleotide-binding</keyword>
<dbReference type="AlphaFoldDB" id="X1T182"/>
<dbReference type="Gene3D" id="3.50.30.10">
    <property type="entry name" value="Phosphohistidine domain"/>
    <property type="match status" value="1"/>
</dbReference>
<evidence type="ECO:0000259" key="4">
    <source>
        <dbReference type="Pfam" id="PF00391"/>
    </source>
</evidence>
<dbReference type="InterPro" id="IPR008279">
    <property type="entry name" value="PEP-util_enz_mobile_dom"/>
</dbReference>
<dbReference type="Pfam" id="PF00391">
    <property type="entry name" value="PEP-utilizers"/>
    <property type="match status" value="1"/>
</dbReference>
<evidence type="ECO:0000256" key="2">
    <source>
        <dbReference type="ARBA" id="ARBA00022741"/>
    </source>
</evidence>
<dbReference type="GO" id="GO:0005524">
    <property type="term" value="F:ATP binding"/>
    <property type="evidence" value="ECO:0007669"/>
    <property type="project" value="UniProtKB-KW"/>
</dbReference>
<protein>
    <recommendedName>
        <fullName evidence="4">PEP-utilising enzyme mobile domain-containing protein</fullName>
    </recommendedName>
</protein>
<evidence type="ECO:0000256" key="1">
    <source>
        <dbReference type="ARBA" id="ARBA00007837"/>
    </source>
</evidence>